<evidence type="ECO:0000313" key="2">
    <source>
        <dbReference type="Proteomes" id="UP001327225"/>
    </source>
</evidence>
<evidence type="ECO:0000313" key="1">
    <source>
        <dbReference type="EMBL" id="WQQ25436.1"/>
    </source>
</evidence>
<sequence>MPPPVRAHVDHAIRHLLRPDEVDGWSFRWTRDDDDPDTRSLVVDVVAAGEPYMGYLYQENAMCPVAEALDVFTDGLEDFISESRFAWGQRRELTDRPWHRG</sequence>
<dbReference type="EMBL" id="CP141059">
    <property type="protein sequence ID" value="WQQ25436.1"/>
    <property type="molecule type" value="Genomic_DNA"/>
</dbReference>
<accession>A0ABZ0ZM67</accession>
<proteinExistence type="predicted"/>
<organism evidence="1 2">
    <name type="scientific">Nocardioides bizhenqiangii</name>
    <dbReference type="NCBI Taxonomy" id="3095076"/>
    <lineage>
        <taxon>Bacteria</taxon>
        <taxon>Bacillati</taxon>
        <taxon>Actinomycetota</taxon>
        <taxon>Actinomycetes</taxon>
        <taxon>Propionibacteriales</taxon>
        <taxon>Nocardioidaceae</taxon>
        <taxon>Nocardioides</taxon>
    </lineage>
</organism>
<keyword evidence="2" id="KW-1185">Reference proteome</keyword>
<protein>
    <submittedName>
        <fullName evidence="1">Uncharacterized protein</fullName>
    </submittedName>
</protein>
<dbReference type="Proteomes" id="UP001327225">
    <property type="component" value="Chromosome"/>
</dbReference>
<name>A0ABZ0ZM67_9ACTN</name>
<gene>
    <name evidence="1" type="ORF">SHK19_15885</name>
</gene>
<dbReference type="RefSeq" id="WP_322936820.1">
    <property type="nucleotide sequence ID" value="NZ_CP141059.1"/>
</dbReference>
<reference evidence="2" key="1">
    <citation type="submission" date="2023-12" db="EMBL/GenBank/DDBJ databases">
        <title>Novel species in genus Nocardioides.</title>
        <authorList>
            <person name="Zhou H."/>
        </authorList>
    </citation>
    <scope>NUCLEOTIDE SEQUENCE [LARGE SCALE GENOMIC DNA]</scope>
    <source>
        <strain evidence="2">HM61</strain>
    </source>
</reference>